<evidence type="ECO:0008006" key="5">
    <source>
        <dbReference type="Google" id="ProtNLM"/>
    </source>
</evidence>
<accession>A0A8S1UFS0</accession>
<evidence type="ECO:0000256" key="2">
    <source>
        <dbReference type="ARBA" id="ARBA00022803"/>
    </source>
</evidence>
<sequence>MNKESQQLNNLHIYQEAIECLDEAISINPKYENAWINKGIALHKIKKFKDAIFFYDQALSQYINPLTLRLKADSLFELGNENEAKQSYLFALEKRSKEKDYIQKQLEKF</sequence>
<proteinExistence type="predicted"/>
<gene>
    <name evidence="3" type="ORF">PPENT_87.1.T0390330</name>
</gene>
<dbReference type="PANTHER" id="PTHR44943:SF4">
    <property type="entry name" value="TPR REPEAT-CONTAINING PROTEIN MJ0798"/>
    <property type="match status" value="1"/>
</dbReference>
<dbReference type="AlphaFoldDB" id="A0A8S1UFS0"/>
<dbReference type="SMART" id="SM00028">
    <property type="entry name" value="TPR"/>
    <property type="match status" value="2"/>
</dbReference>
<dbReference type="Pfam" id="PF13414">
    <property type="entry name" value="TPR_11"/>
    <property type="match status" value="1"/>
</dbReference>
<protein>
    <recommendedName>
        <fullName evidence="5">Tetratricopeptide repeat protein</fullName>
    </recommendedName>
</protein>
<dbReference type="OrthoDB" id="2942533at2759"/>
<evidence type="ECO:0000313" key="4">
    <source>
        <dbReference type="Proteomes" id="UP000689195"/>
    </source>
</evidence>
<dbReference type="InterPro" id="IPR019734">
    <property type="entry name" value="TPR_rpt"/>
</dbReference>
<organism evidence="3 4">
    <name type="scientific">Paramecium pentaurelia</name>
    <dbReference type="NCBI Taxonomy" id="43138"/>
    <lineage>
        <taxon>Eukaryota</taxon>
        <taxon>Sar</taxon>
        <taxon>Alveolata</taxon>
        <taxon>Ciliophora</taxon>
        <taxon>Intramacronucleata</taxon>
        <taxon>Oligohymenophorea</taxon>
        <taxon>Peniculida</taxon>
        <taxon>Parameciidae</taxon>
        <taxon>Paramecium</taxon>
    </lineage>
</organism>
<evidence type="ECO:0000256" key="1">
    <source>
        <dbReference type="ARBA" id="ARBA00022737"/>
    </source>
</evidence>
<dbReference type="Proteomes" id="UP000689195">
    <property type="component" value="Unassembled WGS sequence"/>
</dbReference>
<dbReference type="PANTHER" id="PTHR44943">
    <property type="entry name" value="CELLULOSE SYNTHASE OPERON PROTEIN C"/>
    <property type="match status" value="1"/>
</dbReference>
<dbReference type="InterPro" id="IPR051685">
    <property type="entry name" value="Ycf3/AcsC/BcsC/TPR_MFPF"/>
</dbReference>
<keyword evidence="2" id="KW-0802">TPR repeat</keyword>
<keyword evidence="4" id="KW-1185">Reference proteome</keyword>
<reference evidence="3" key="1">
    <citation type="submission" date="2021-01" db="EMBL/GenBank/DDBJ databases">
        <authorList>
            <consortium name="Genoscope - CEA"/>
            <person name="William W."/>
        </authorList>
    </citation>
    <scope>NUCLEOTIDE SEQUENCE</scope>
</reference>
<evidence type="ECO:0000313" key="3">
    <source>
        <dbReference type="EMBL" id="CAD8163650.1"/>
    </source>
</evidence>
<name>A0A8S1UFS0_9CILI</name>
<keyword evidence="1" id="KW-0677">Repeat</keyword>
<dbReference type="EMBL" id="CAJJDO010000039">
    <property type="protein sequence ID" value="CAD8163650.1"/>
    <property type="molecule type" value="Genomic_DNA"/>
</dbReference>
<comment type="caution">
    <text evidence="3">The sequence shown here is derived from an EMBL/GenBank/DDBJ whole genome shotgun (WGS) entry which is preliminary data.</text>
</comment>